<dbReference type="STRING" id="1414654.BFR47_05560"/>
<dbReference type="Proteomes" id="UP000243073">
    <property type="component" value="Unassembled WGS sequence"/>
</dbReference>
<dbReference type="CDD" id="cd06223">
    <property type="entry name" value="PRTases_typeI"/>
    <property type="match status" value="1"/>
</dbReference>
<name>A0A1J4QD24_9GAMM</name>
<comment type="similarity">
    <text evidence="1">Belongs to the ComF/GntX family.</text>
</comment>
<organism evidence="2 3">
    <name type="scientific">Oceanisphaera psychrotolerans</name>
    <dbReference type="NCBI Taxonomy" id="1414654"/>
    <lineage>
        <taxon>Bacteria</taxon>
        <taxon>Pseudomonadati</taxon>
        <taxon>Pseudomonadota</taxon>
        <taxon>Gammaproteobacteria</taxon>
        <taxon>Aeromonadales</taxon>
        <taxon>Aeromonadaceae</taxon>
        <taxon>Oceanisphaera</taxon>
    </lineage>
</organism>
<keyword evidence="2" id="KW-0328">Glycosyltransferase</keyword>
<dbReference type="InterPro" id="IPR051910">
    <property type="entry name" value="ComF/GntX_DNA_util-trans"/>
</dbReference>
<reference evidence="2 3" key="1">
    <citation type="submission" date="2016-07" db="EMBL/GenBank/DDBJ databases">
        <title>Draft Genome Sequence of Oceanisphaera psychrotolerans, isolated from coastal sediment samples.</title>
        <authorList>
            <person name="Zhuo S."/>
            <person name="Ruan Z."/>
        </authorList>
    </citation>
    <scope>NUCLEOTIDE SEQUENCE [LARGE SCALE GENOMIC DNA]</scope>
    <source>
        <strain evidence="2 3">LAM-WHM-ZC</strain>
    </source>
</reference>
<evidence type="ECO:0000313" key="3">
    <source>
        <dbReference type="Proteomes" id="UP000243073"/>
    </source>
</evidence>
<dbReference type="PANTHER" id="PTHR47505">
    <property type="entry name" value="DNA UTILIZATION PROTEIN YHGH"/>
    <property type="match status" value="1"/>
</dbReference>
<evidence type="ECO:0000256" key="1">
    <source>
        <dbReference type="ARBA" id="ARBA00008007"/>
    </source>
</evidence>
<dbReference type="PANTHER" id="PTHR47505:SF1">
    <property type="entry name" value="DNA UTILIZATION PROTEIN YHGH"/>
    <property type="match status" value="1"/>
</dbReference>
<dbReference type="GO" id="GO:0016757">
    <property type="term" value="F:glycosyltransferase activity"/>
    <property type="evidence" value="ECO:0007669"/>
    <property type="project" value="UniProtKB-KW"/>
</dbReference>
<gene>
    <name evidence="2" type="ORF">BFR47_05560</name>
</gene>
<dbReference type="RefSeq" id="WP_071473859.1">
    <property type="nucleotide sequence ID" value="NZ_MDKE01000066.1"/>
</dbReference>
<accession>A0A1J4QD24</accession>
<evidence type="ECO:0000313" key="2">
    <source>
        <dbReference type="EMBL" id="OIN04764.1"/>
    </source>
</evidence>
<proteinExistence type="inferred from homology"/>
<dbReference type="OrthoDB" id="9793412at2"/>
<dbReference type="SUPFAM" id="SSF53271">
    <property type="entry name" value="PRTase-like"/>
    <property type="match status" value="1"/>
</dbReference>
<protein>
    <submittedName>
        <fullName evidence="2">Amidophosphoribosyltransferase</fullName>
    </submittedName>
</protein>
<dbReference type="AlphaFoldDB" id="A0A1J4QD24"/>
<comment type="caution">
    <text evidence="2">The sequence shown here is derived from an EMBL/GenBank/DDBJ whole genome shotgun (WGS) entry which is preliminary data.</text>
</comment>
<sequence>MIRRLTARLQSGTLRWGQCLLCRHDCEQQPLICRQCRDELPQLERPCPLCAFPLAVADAHCGHCQRRPPPWQRMQVLADFEPPYPRLIHALKYHRQALNGRLLGQLLARRLEPPYPEVILPVPLHWWRQLRRGYNQATEMARGLQEVLDIPVNHRCLRRHRMTASQTHLNRRQRRQNLRGAFSARPMAYRHVALLDDVITTGTTMAELTRLLHRQGVTRVEVWAACRTLEH</sequence>
<dbReference type="InterPro" id="IPR000836">
    <property type="entry name" value="PRTase_dom"/>
</dbReference>
<keyword evidence="2" id="KW-0808">Transferase</keyword>
<dbReference type="EMBL" id="MDKE01000066">
    <property type="protein sequence ID" value="OIN04764.1"/>
    <property type="molecule type" value="Genomic_DNA"/>
</dbReference>
<dbReference type="Gene3D" id="3.40.50.2020">
    <property type="match status" value="1"/>
</dbReference>
<dbReference type="InterPro" id="IPR029057">
    <property type="entry name" value="PRTase-like"/>
</dbReference>
<keyword evidence="3" id="KW-1185">Reference proteome</keyword>